<dbReference type="GO" id="GO:0005886">
    <property type="term" value="C:plasma membrane"/>
    <property type="evidence" value="ECO:0007669"/>
    <property type="project" value="UniProtKB-SubCell"/>
</dbReference>
<comment type="function">
    <text evidence="10">Na(+)/H(+) antiporter that extrudes sodium in exchange for external protons.</text>
</comment>
<organism evidence="12 13">
    <name type="scientific">Wenjunlia vitaminophila</name>
    <name type="common">Streptomyces vitaminophilus</name>
    <dbReference type="NCBI Taxonomy" id="76728"/>
    <lineage>
        <taxon>Bacteria</taxon>
        <taxon>Bacillati</taxon>
        <taxon>Actinomycetota</taxon>
        <taxon>Actinomycetes</taxon>
        <taxon>Kitasatosporales</taxon>
        <taxon>Streptomycetaceae</taxon>
        <taxon>Wenjunlia</taxon>
    </lineage>
</organism>
<evidence type="ECO:0000313" key="13">
    <source>
        <dbReference type="Proteomes" id="UP000050867"/>
    </source>
</evidence>
<dbReference type="PANTHER" id="PTHR10110:SF86">
    <property type="entry name" value="SODIUM_HYDROGEN EXCHANGER 7"/>
    <property type="match status" value="1"/>
</dbReference>
<dbReference type="InterPro" id="IPR006153">
    <property type="entry name" value="Cation/H_exchanger_TM"/>
</dbReference>
<evidence type="ECO:0000256" key="10">
    <source>
        <dbReference type="RuleBase" id="RU366002"/>
    </source>
</evidence>
<dbReference type="Gene3D" id="6.10.140.1330">
    <property type="match status" value="1"/>
</dbReference>
<feature type="transmembrane region" description="Helical" evidence="10">
    <location>
        <begin position="64"/>
        <end position="89"/>
    </location>
</feature>
<protein>
    <submittedName>
        <fullName evidence="12">Sodium:proton antiporter</fullName>
    </submittedName>
</protein>
<evidence type="ECO:0000256" key="9">
    <source>
        <dbReference type="ARBA" id="ARBA00023201"/>
    </source>
</evidence>
<feature type="transmembrane region" description="Helical" evidence="10">
    <location>
        <begin position="249"/>
        <end position="267"/>
    </location>
</feature>
<dbReference type="PANTHER" id="PTHR10110">
    <property type="entry name" value="SODIUM/HYDROGEN EXCHANGER"/>
    <property type="match status" value="1"/>
</dbReference>
<feature type="domain" description="Cation/H+ exchanger transmembrane" evidence="11">
    <location>
        <begin position="4"/>
        <end position="389"/>
    </location>
</feature>
<dbReference type="Proteomes" id="UP000050867">
    <property type="component" value="Unassembled WGS sequence"/>
</dbReference>
<feature type="transmembrane region" description="Helical" evidence="10">
    <location>
        <begin position="287"/>
        <end position="310"/>
    </location>
</feature>
<dbReference type="STRING" id="76728.AQ490_17185"/>
<keyword evidence="4 10" id="KW-0812">Transmembrane</keyword>
<evidence type="ECO:0000256" key="7">
    <source>
        <dbReference type="ARBA" id="ARBA00023065"/>
    </source>
</evidence>
<feature type="transmembrane region" description="Helical" evidence="10">
    <location>
        <begin position="95"/>
        <end position="118"/>
    </location>
</feature>
<dbReference type="GO" id="GO:0015385">
    <property type="term" value="F:sodium:proton antiporter activity"/>
    <property type="evidence" value="ECO:0007669"/>
    <property type="project" value="InterPro"/>
</dbReference>
<sequence>MVPVAQRLRLPAPVLMTLFGLALALLPFVPDVRFPPHLILPLVLPPLLYAGVNRTTWRQFRANLRPILLLAVALVFVTTAAVASVANVVVAGLPLAAAVALGALIAPPDPVAATAVSGRLRLPRRLLSILEGEGLFNDVAAIVIYHVAIAAVVTGSFSLPAAVGSLVLSAVVACAVGFALGWIAHRLMGLLDDPTLQIALSLLVPFVSYATAQELRGSGVLAVLATALYLSEHAVGADEVIRRLAGQTFWEIVETLIAGVAFALIGLELRGVLRQARGEWGEMLADAGVVLAVVVLVRLVWLLPAAWLTARLHHREDVAEETPGNWRETVLMWWAGMRGVASVALALAVPVELDDGSPFPQRDVILFVAFAVVLFTLVGQGLTLPWLARRMRLHTGVEELQARAEYDLAMRASRAASHRLRQLEEAEDLPEELCDRLRSQIHELLARASPQVWEEEQEEAVRQRAQRMRQFRELEAELLSVARQEVLRARSEPGTDPELVHRVLRLLDVRSVRARG</sequence>
<keyword evidence="8 10" id="KW-0472">Membrane</keyword>
<dbReference type="InterPro" id="IPR004705">
    <property type="entry name" value="Cation/H_exchanger_CPA1_bac"/>
</dbReference>
<keyword evidence="5 10" id="KW-1133">Transmembrane helix</keyword>
<evidence type="ECO:0000256" key="6">
    <source>
        <dbReference type="ARBA" id="ARBA00023053"/>
    </source>
</evidence>
<dbReference type="GO" id="GO:0098719">
    <property type="term" value="P:sodium ion import across plasma membrane"/>
    <property type="evidence" value="ECO:0007669"/>
    <property type="project" value="TreeGrafter"/>
</dbReference>
<name>A0A0T6LVT3_WENVI</name>
<keyword evidence="3 10" id="KW-1003">Cell membrane</keyword>
<feature type="transmembrane region" description="Helical" evidence="10">
    <location>
        <begin position="364"/>
        <end position="387"/>
    </location>
</feature>
<comment type="caution">
    <text evidence="12">The sequence shown here is derived from an EMBL/GenBank/DDBJ whole genome shotgun (WGS) entry which is preliminary data.</text>
</comment>
<evidence type="ECO:0000256" key="8">
    <source>
        <dbReference type="ARBA" id="ARBA00023136"/>
    </source>
</evidence>
<reference evidence="12 13" key="1">
    <citation type="submission" date="2015-10" db="EMBL/GenBank/DDBJ databases">
        <title>Draft genome sequence of pyrrolomycin-producing Streptomyces vitaminophilus.</title>
        <authorList>
            <person name="Graham D.E."/>
            <person name="Mahan K.M."/>
            <person name="Klingeman D.M."/>
            <person name="Hettich R.L."/>
            <person name="Parry R.J."/>
        </authorList>
    </citation>
    <scope>NUCLEOTIDE SEQUENCE [LARGE SCALE GENOMIC DNA]</scope>
    <source>
        <strain evidence="12 13">ATCC 31673</strain>
    </source>
</reference>
<evidence type="ECO:0000313" key="12">
    <source>
        <dbReference type="EMBL" id="KRV50182.1"/>
    </source>
</evidence>
<evidence type="ECO:0000259" key="11">
    <source>
        <dbReference type="Pfam" id="PF00999"/>
    </source>
</evidence>
<keyword evidence="13" id="KW-1185">Reference proteome</keyword>
<feature type="transmembrane region" description="Helical" evidence="10">
    <location>
        <begin position="163"/>
        <end position="183"/>
    </location>
</feature>
<dbReference type="eggNOG" id="COG0025">
    <property type="taxonomic scope" value="Bacteria"/>
</dbReference>
<evidence type="ECO:0000256" key="5">
    <source>
        <dbReference type="ARBA" id="ARBA00022989"/>
    </source>
</evidence>
<keyword evidence="10" id="KW-0050">Antiport</keyword>
<keyword evidence="9 10" id="KW-0739">Sodium transport</keyword>
<proteinExistence type="inferred from homology"/>
<feature type="transmembrane region" description="Helical" evidence="10">
    <location>
        <begin position="139"/>
        <end position="157"/>
    </location>
</feature>
<keyword evidence="7 10" id="KW-0406">Ion transport</keyword>
<dbReference type="NCBIfam" id="TIGR00831">
    <property type="entry name" value="a_cpa1"/>
    <property type="match status" value="1"/>
</dbReference>
<dbReference type="Pfam" id="PF00999">
    <property type="entry name" value="Na_H_Exchanger"/>
    <property type="match status" value="1"/>
</dbReference>
<feature type="transmembrane region" description="Helical" evidence="10">
    <location>
        <begin position="12"/>
        <end position="29"/>
    </location>
</feature>
<dbReference type="GO" id="GO:0015386">
    <property type="term" value="F:potassium:proton antiporter activity"/>
    <property type="evidence" value="ECO:0007669"/>
    <property type="project" value="TreeGrafter"/>
</dbReference>
<comment type="subcellular location">
    <subcellularLocation>
        <location evidence="1 10">Cell membrane</location>
        <topology evidence="1 10">Multi-pass membrane protein</topology>
    </subcellularLocation>
</comment>
<keyword evidence="6 10" id="KW-0915">Sodium</keyword>
<comment type="caution">
    <text evidence="10">Lacks conserved residue(s) required for the propagation of feature annotation.</text>
</comment>
<dbReference type="EMBL" id="LLZU01000006">
    <property type="protein sequence ID" value="KRV50182.1"/>
    <property type="molecule type" value="Genomic_DNA"/>
</dbReference>
<gene>
    <name evidence="12" type="ORF">AQ490_17185</name>
</gene>
<accession>A0A0T6LVT3</accession>
<feature type="transmembrane region" description="Helical" evidence="10">
    <location>
        <begin position="331"/>
        <end position="349"/>
    </location>
</feature>
<evidence type="ECO:0000256" key="1">
    <source>
        <dbReference type="ARBA" id="ARBA00004651"/>
    </source>
</evidence>
<dbReference type="AlphaFoldDB" id="A0A0T6LVT3"/>
<feature type="transmembrane region" description="Helical" evidence="10">
    <location>
        <begin position="35"/>
        <end position="52"/>
    </location>
</feature>
<evidence type="ECO:0000256" key="4">
    <source>
        <dbReference type="ARBA" id="ARBA00022692"/>
    </source>
</evidence>
<dbReference type="GO" id="GO:0051453">
    <property type="term" value="P:regulation of intracellular pH"/>
    <property type="evidence" value="ECO:0007669"/>
    <property type="project" value="TreeGrafter"/>
</dbReference>
<evidence type="ECO:0000256" key="2">
    <source>
        <dbReference type="ARBA" id="ARBA00022448"/>
    </source>
</evidence>
<comment type="similarity">
    <text evidence="10">Belongs to the monovalent cation:proton antiporter 1 (CPA1) transporter (TC 2.A.36) family.</text>
</comment>
<dbReference type="InterPro" id="IPR018422">
    <property type="entry name" value="Cation/H_exchanger_CPA1"/>
</dbReference>
<evidence type="ECO:0000256" key="3">
    <source>
        <dbReference type="ARBA" id="ARBA00022475"/>
    </source>
</evidence>
<keyword evidence="2 10" id="KW-0813">Transport</keyword>